<dbReference type="InParanoid" id="A0A2H3DHH1"/>
<dbReference type="AlphaFoldDB" id="A0A2H3DHH1"/>
<proteinExistence type="predicted"/>
<accession>A0A2H3DHH1</accession>
<protein>
    <submittedName>
        <fullName evidence="1">Uncharacterized protein</fullName>
    </submittedName>
</protein>
<reference evidence="2" key="1">
    <citation type="journal article" date="2017" name="Nat. Ecol. Evol.">
        <title>Genome expansion and lineage-specific genetic innovations in the forest pathogenic fungi Armillaria.</title>
        <authorList>
            <person name="Sipos G."/>
            <person name="Prasanna A.N."/>
            <person name="Walter M.C."/>
            <person name="O'Connor E."/>
            <person name="Balint B."/>
            <person name="Krizsan K."/>
            <person name="Kiss B."/>
            <person name="Hess J."/>
            <person name="Varga T."/>
            <person name="Slot J."/>
            <person name="Riley R."/>
            <person name="Boka B."/>
            <person name="Rigling D."/>
            <person name="Barry K."/>
            <person name="Lee J."/>
            <person name="Mihaltcheva S."/>
            <person name="LaButti K."/>
            <person name="Lipzen A."/>
            <person name="Waldron R."/>
            <person name="Moloney N.M."/>
            <person name="Sperisen C."/>
            <person name="Kredics L."/>
            <person name="Vagvoelgyi C."/>
            <person name="Patrignani A."/>
            <person name="Fitzpatrick D."/>
            <person name="Nagy I."/>
            <person name="Doyle S."/>
            <person name="Anderson J.B."/>
            <person name="Grigoriev I.V."/>
            <person name="Gueldener U."/>
            <person name="Muensterkoetter M."/>
            <person name="Nagy L.G."/>
        </authorList>
    </citation>
    <scope>NUCLEOTIDE SEQUENCE [LARGE SCALE GENOMIC DNA]</scope>
    <source>
        <strain evidence="2">Ar21-2</strain>
    </source>
</reference>
<evidence type="ECO:0000313" key="1">
    <source>
        <dbReference type="EMBL" id="PBK93264.1"/>
    </source>
</evidence>
<name>A0A2H3DHH1_ARMGA</name>
<dbReference type="EMBL" id="KZ293657">
    <property type="protein sequence ID" value="PBK93264.1"/>
    <property type="molecule type" value="Genomic_DNA"/>
</dbReference>
<dbReference type="Proteomes" id="UP000217790">
    <property type="component" value="Unassembled WGS sequence"/>
</dbReference>
<evidence type="ECO:0000313" key="2">
    <source>
        <dbReference type="Proteomes" id="UP000217790"/>
    </source>
</evidence>
<organism evidence="1 2">
    <name type="scientific">Armillaria gallica</name>
    <name type="common">Bulbous honey fungus</name>
    <name type="synonym">Armillaria bulbosa</name>
    <dbReference type="NCBI Taxonomy" id="47427"/>
    <lineage>
        <taxon>Eukaryota</taxon>
        <taxon>Fungi</taxon>
        <taxon>Dikarya</taxon>
        <taxon>Basidiomycota</taxon>
        <taxon>Agaricomycotina</taxon>
        <taxon>Agaricomycetes</taxon>
        <taxon>Agaricomycetidae</taxon>
        <taxon>Agaricales</taxon>
        <taxon>Marasmiineae</taxon>
        <taxon>Physalacriaceae</taxon>
        <taxon>Armillaria</taxon>
    </lineage>
</organism>
<sequence length="268" mass="30503">MTRQEWRRMETPSSLSRIPLKMRTTLHPISPAERCPGSNLVSLPRKPSVAWIFTPLESPDIVFVGTSEDQATGHCALFRSPVIGLPDHTMILSIPRHQRRSLRLEELYVGSYIPSDHHRSAMPDRKVIPCIPLHTEFGTVIRLHVLCMPECLPIPRRSSSRAEQLCLQPYAVFDYHPTPSIVALSVPNPRVLRRHTGQMLPNLPSVNPHHGVVWRVPRCRRMHFRRFQDNSWTVHRASENSRDVALRGMPGGALILSLSRMLLTTVLV</sequence>
<gene>
    <name evidence="1" type="ORF">ARMGADRAFT_155344</name>
</gene>
<keyword evidence="2" id="KW-1185">Reference proteome</keyword>